<evidence type="ECO:0000313" key="1">
    <source>
        <dbReference type="EMBL" id="BDG01159.1"/>
    </source>
</evidence>
<evidence type="ECO:0000313" key="2">
    <source>
        <dbReference type="Proteomes" id="UP001162891"/>
    </source>
</evidence>
<dbReference type="Proteomes" id="UP001162891">
    <property type="component" value="Chromosome"/>
</dbReference>
<reference evidence="2" key="1">
    <citation type="journal article" date="2022" name="Int. J. Syst. Evol. Microbiol.">
        <title>Anaeromyxobacter oryzae sp. nov., Anaeromyxobacter diazotrophicus sp. nov. and Anaeromyxobacter paludicola sp. nov., isolated from paddy soils.</title>
        <authorList>
            <person name="Itoh H."/>
            <person name="Xu Z."/>
            <person name="Mise K."/>
            <person name="Masuda Y."/>
            <person name="Ushijima N."/>
            <person name="Hayakawa C."/>
            <person name="Shiratori Y."/>
            <person name="Senoo K."/>
        </authorList>
    </citation>
    <scope>NUCLEOTIDE SEQUENCE [LARGE SCALE GENOMIC DNA]</scope>
    <source>
        <strain evidence="2">Red232</strain>
    </source>
</reference>
<keyword evidence="2" id="KW-1185">Reference proteome</keyword>
<gene>
    <name evidence="1" type="ORF">AMOR_01550</name>
</gene>
<proteinExistence type="predicted"/>
<protein>
    <submittedName>
        <fullName evidence="1">Uncharacterized protein</fullName>
    </submittedName>
</protein>
<dbReference type="RefSeq" id="WP_248357555.1">
    <property type="nucleotide sequence ID" value="NZ_AP025591.1"/>
</dbReference>
<accession>A0ABM7WNX0</accession>
<dbReference type="EMBL" id="AP025591">
    <property type="protein sequence ID" value="BDG01159.1"/>
    <property type="molecule type" value="Genomic_DNA"/>
</dbReference>
<sequence length="215" mass="23696">MARRDQARAEAAFLRGDAGVDGRATDEETRDAAEVEKDKAREQLLRGRTYLGRELLTWLLWRSESTAAVTAHEGTDVEVVFAGRITLRGLAGDVTEVVARGAAAPYAEQVRRALDAGLLVHQARLRITHGEQIFEATLDAEFLDVRAAKLPELLTEAEDDRLLERLALAEKLSALVDALVGTFLEVRASPTWKRKVVPALKAWMQVDAEATRARA</sequence>
<name>A0ABM7WNX0_9BACT</name>
<organism evidence="1 2">
    <name type="scientific">Anaeromyxobacter oryzae</name>
    <dbReference type="NCBI Taxonomy" id="2918170"/>
    <lineage>
        <taxon>Bacteria</taxon>
        <taxon>Pseudomonadati</taxon>
        <taxon>Myxococcota</taxon>
        <taxon>Myxococcia</taxon>
        <taxon>Myxococcales</taxon>
        <taxon>Cystobacterineae</taxon>
        <taxon>Anaeromyxobacteraceae</taxon>
        <taxon>Anaeromyxobacter</taxon>
    </lineage>
</organism>